<dbReference type="Proteomes" id="UP001144297">
    <property type="component" value="Unassembled WGS sequence"/>
</dbReference>
<dbReference type="PANTHER" id="PTHR13754:SF13">
    <property type="entry name" value="METALLO-BETA-LACTAMASE SUPERFAMILY PROTEIN (AFU_ORTHOLOGUE AFUA_3G07630)"/>
    <property type="match status" value="1"/>
</dbReference>
<dbReference type="GO" id="GO:0016740">
    <property type="term" value="F:transferase activity"/>
    <property type="evidence" value="ECO:0007669"/>
    <property type="project" value="TreeGrafter"/>
</dbReference>
<dbReference type="InterPro" id="IPR041712">
    <property type="entry name" value="DHPS-like_MBL-fold"/>
</dbReference>
<proteinExistence type="predicted"/>
<dbReference type="InterPro" id="IPR052926">
    <property type="entry name" value="Metallo-beta-lactamase_dom"/>
</dbReference>
<reference evidence="2" key="1">
    <citation type="submission" date="2022-12" db="EMBL/GenBank/DDBJ databases">
        <title>Reference genome sequencing for broad-spectrum identification of bacterial and archaeal isolates by mass spectrometry.</title>
        <authorList>
            <person name="Sekiguchi Y."/>
            <person name="Tourlousse D.M."/>
        </authorList>
    </citation>
    <scope>NUCLEOTIDE SEQUENCE</scope>
    <source>
        <strain evidence="2">TSL-P1</strain>
    </source>
</reference>
<protein>
    <submittedName>
        <fullName evidence="2">Metal-dependent hydrolase</fullName>
    </submittedName>
</protein>
<dbReference type="Gene3D" id="3.60.15.10">
    <property type="entry name" value="Ribonuclease Z/Hydroxyacylglutathione hydrolase-like"/>
    <property type="match status" value="1"/>
</dbReference>
<dbReference type="CDD" id="cd07713">
    <property type="entry name" value="DHPS-like_MBL-fold"/>
    <property type="match status" value="1"/>
</dbReference>
<evidence type="ECO:0000313" key="3">
    <source>
        <dbReference type="Proteomes" id="UP001144297"/>
    </source>
</evidence>
<dbReference type="InterPro" id="IPR036866">
    <property type="entry name" value="RibonucZ/Hydroxyglut_hydro"/>
</dbReference>
<evidence type="ECO:0000259" key="1">
    <source>
        <dbReference type="Pfam" id="PF12706"/>
    </source>
</evidence>
<dbReference type="EMBL" id="BSDX01000001">
    <property type="protein sequence ID" value="GLI52771.1"/>
    <property type="molecule type" value="Genomic_DNA"/>
</dbReference>
<accession>A0A9W6LJ27</accession>
<gene>
    <name evidence="2" type="ORF">TISLANDTSLP1_04640</name>
</gene>
<sequence>MLIDIRILFDNYEGESGFRSGFGYSCFIKKGYGGILFDTGADHEILIHNLNKAEIKPQMITRVVLSHCHKDHTQGLTGIINLKKDFNIYAGKSCAETLLDKEELKNINLTFVNSECVEIMNGVYLTGELGENIKEISLLMDTGGGLVVITGCAHAGLKEIFKKAKEIINDKIFALVGGLHLKEKKEEEIHDLIEFLKSEGVRYIAPSHCTGDLARRLFKKAFHSGFIEAGAGSRIYIGGSCEY</sequence>
<name>A0A9W6LJ27_9BACT</name>
<keyword evidence="3" id="KW-1185">Reference proteome</keyword>
<feature type="domain" description="Metallo-beta-lactamase" evidence="1">
    <location>
        <begin position="35"/>
        <end position="120"/>
    </location>
</feature>
<dbReference type="SUPFAM" id="SSF56281">
    <property type="entry name" value="Metallo-hydrolase/oxidoreductase"/>
    <property type="match status" value="1"/>
</dbReference>
<dbReference type="GO" id="GO:0016787">
    <property type="term" value="F:hydrolase activity"/>
    <property type="evidence" value="ECO:0007669"/>
    <property type="project" value="UniProtKB-KW"/>
</dbReference>
<keyword evidence="2" id="KW-0378">Hydrolase</keyword>
<dbReference type="InterPro" id="IPR001279">
    <property type="entry name" value="Metallo-B-lactamas"/>
</dbReference>
<evidence type="ECO:0000313" key="2">
    <source>
        <dbReference type="EMBL" id="GLI52771.1"/>
    </source>
</evidence>
<dbReference type="PANTHER" id="PTHR13754">
    <property type="entry name" value="METALLO-BETA-LACTAMASE SUPERFAMILY PROTEIN"/>
    <property type="match status" value="1"/>
</dbReference>
<organism evidence="2 3">
    <name type="scientific">Thermodesulfovibrio yellowstonii</name>
    <dbReference type="NCBI Taxonomy" id="28262"/>
    <lineage>
        <taxon>Bacteria</taxon>
        <taxon>Pseudomonadati</taxon>
        <taxon>Nitrospirota</taxon>
        <taxon>Thermodesulfovibrionia</taxon>
        <taxon>Thermodesulfovibrionales</taxon>
        <taxon>Thermodesulfovibrionaceae</taxon>
        <taxon>Thermodesulfovibrio</taxon>
    </lineage>
</organism>
<comment type="caution">
    <text evidence="2">The sequence shown here is derived from an EMBL/GenBank/DDBJ whole genome shotgun (WGS) entry which is preliminary data.</text>
</comment>
<dbReference type="Pfam" id="PF12706">
    <property type="entry name" value="Lactamase_B_2"/>
    <property type="match status" value="1"/>
</dbReference>
<dbReference type="AlphaFoldDB" id="A0A9W6LJ27"/>